<dbReference type="Proteomes" id="UP000887578">
    <property type="component" value="Unplaced"/>
</dbReference>
<dbReference type="PANTHER" id="PTHR23020">
    <property type="entry name" value="UNCHARACTERIZED NUCLEAR HORMONE RECEPTOR-RELATED"/>
    <property type="match status" value="1"/>
</dbReference>
<evidence type="ECO:0000313" key="2">
    <source>
        <dbReference type="WBParaSite" id="PDA_v2.g29003.t1"/>
    </source>
</evidence>
<reference evidence="2" key="1">
    <citation type="submission" date="2022-11" db="UniProtKB">
        <authorList>
            <consortium name="WormBaseParasite"/>
        </authorList>
    </citation>
    <scope>IDENTIFICATION</scope>
</reference>
<name>A0A914QBP8_9BILA</name>
<organism evidence="1 2">
    <name type="scientific">Panagrolaimus davidi</name>
    <dbReference type="NCBI Taxonomy" id="227884"/>
    <lineage>
        <taxon>Eukaryota</taxon>
        <taxon>Metazoa</taxon>
        <taxon>Ecdysozoa</taxon>
        <taxon>Nematoda</taxon>
        <taxon>Chromadorea</taxon>
        <taxon>Rhabditida</taxon>
        <taxon>Tylenchina</taxon>
        <taxon>Panagrolaimomorpha</taxon>
        <taxon>Panagrolaimoidea</taxon>
        <taxon>Panagrolaimidae</taxon>
        <taxon>Panagrolaimus</taxon>
    </lineage>
</organism>
<proteinExistence type="predicted"/>
<dbReference type="Pfam" id="PF07914">
    <property type="entry name" value="DUF1679"/>
    <property type="match status" value="1"/>
</dbReference>
<dbReference type="InterPro" id="IPR012877">
    <property type="entry name" value="Dhs-27"/>
</dbReference>
<dbReference type="InterPro" id="IPR052961">
    <property type="entry name" value="Oxido-Kinase-like_Enzymes"/>
</dbReference>
<dbReference type="Gene3D" id="3.90.1200.10">
    <property type="match status" value="1"/>
</dbReference>
<dbReference type="PANTHER" id="PTHR23020:SF41">
    <property type="entry name" value="AMINOGLYCOSIDE PHOSPHOTRANSFERASE DOMAIN-CONTAINING PROTEIN"/>
    <property type="match status" value="1"/>
</dbReference>
<evidence type="ECO:0000313" key="1">
    <source>
        <dbReference type="Proteomes" id="UP000887578"/>
    </source>
</evidence>
<protein>
    <submittedName>
        <fullName evidence="2">Aminoglycoside phosphotransferase domain-containing protein</fullName>
    </submittedName>
</protein>
<dbReference type="WBParaSite" id="PDA_v2.g29003.t1">
    <property type="protein sequence ID" value="PDA_v2.g29003.t1"/>
    <property type="gene ID" value="PDA_v2.g29003"/>
</dbReference>
<dbReference type="AlphaFoldDB" id="A0A914QBP8"/>
<sequence>MINPNYYLYIQTQSYKDLNLDPIIVHGDISGGNLMFSNVDENEIIAIIDWQLMHEGSPMEDLAQLLVHLCDGSTRRKIEEFIFEFYLKCLKKEFGNTKIPYTLNSIKQSYNYCFITQTFFVLMGILQKKIEDGNDEIAKAFYDSEVLKCLHALEDADRILQGELKEFYEKYNY</sequence>
<dbReference type="SUPFAM" id="SSF56112">
    <property type="entry name" value="Protein kinase-like (PK-like)"/>
    <property type="match status" value="1"/>
</dbReference>
<accession>A0A914QBP8</accession>
<dbReference type="InterPro" id="IPR011009">
    <property type="entry name" value="Kinase-like_dom_sf"/>
</dbReference>
<keyword evidence="1" id="KW-1185">Reference proteome</keyword>